<organism evidence="2 3">
    <name type="scientific">Rudaeicoccus suwonensis</name>
    <dbReference type="NCBI Taxonomy" id="657409"/>
    <lineage>
        <taxon>Bacteria</taxon>
        <taxon>Bacillati</taxon>
        <taxon>Actinomycetota</taxon>
        <taxon>Actinomycetes</taxon>
        <taxon>Micrococcales</taxon>
        <taxon>Dermacoccaceae</taxon>
        <taxon>Rudaeicoccus</taxon>
    </lineage>
</organism>
<reference evidence="2 3" key="1">
    <citation type="submission" date="2019-06" db="EMBL/GenBank/DDBJ databases">
        <title>Sequencing the genomes of 1000 actinobacteria strains.</title>
        <authorList>
            <person name="Klenk H.-P."/>
        </authorList>
    </citation>
    <scope>NUCLEOTIDE SEQUENCE [LARGE SCALE GENOMIC DNA]</scope>
    <source>
        <strain evidence="2 3">DSM 19560</strain>
    </source>
</reference>
<dbReference type="Proteomes" id="UP000318297">
    <property type="component" value="Unassembled WGS sequence"/>
</dbReference>
<keyword evidence="1" id="KW-1133">Transmembrane helix</keyword>
<dbReference type="AlphaFoldDB" id="A0A561E9G8"/>
<feature type="transmembrane region" description="Helical" evidence="1">
    <location>
        <begin position="110"/>
        <end position="132"/>
    </location>
</feature>
<keyword evidence="1" id="KW-0812">Transmembrane</keyword>
<protein>
    <submittedName>
        <fullName evidence="2">Uncharacterized protein</fullName>
    </submittedName>
</protein>
<dbReference type="OrthoDB" id="4950602at2"/>
<sequence>MTRVRVALGVVGSAFAVYGFWLVYSRQTPMQWLGIIRWAVAGVIIHDGILAPIALLAGVGISRLPARVRTAVAIAAVLIATVTVSGFAVLTRSHAGGLNKTLLDRNYPAGWLMLVVIVMVVVVMGTVAGSLIRRRGKV</sequence>
<comment type="caution">
    <text evidence="2">The sequence shown here is derived from an EMBL/GenBank/DDBJ whole genome shotgun (WGS) entry which is preliminary data.</text>
</comment>
<name>A0A561E9G8_9MICO</name>
<evidence type="ECO:0000256" key="1">
    <source>
        <dbReference type="SAM" id="Phobius"/>
    </source>
</evidence>
<evidence type="ECO:0000313" key="3">
    <source>
        <dbReference type="Proteomes" id="UP000318297"/>
    </source>
</evidence>
<accession>A0A561E9G8</accession>
<feature type="transmembrane region" description="Helical" evidence="1">
    <location>
        <begin position="71"/>
        <end position="90"/>
    </location>
</feature>
<feature type="transmembrane region" description="Helical" evidence="1">
    <location>
        <begin position="35"/>
        <end position="59"/>
    </location>
</feature>
<dbReference type="RefSeq" id="WP_145226126.1">
    <property type="nucleotide sequence ID" value="NZ_VIVQ01000001.1"/>
</dbReference>
<keyword evidence="1" id="KW-0472">Membrane</keyword>
<keyword evidence="3" id="KW-1185">Reference proteome</keyword>
<gene>
    <name evidence="2" type="ORF">BKA23_1064</name>
</gene>
<proteinExistence type="predicted"/>
<evidence type="ECO:0000313" key="2">
    <source>
        <dbReference type="EMBL" id="TWE12264.1"/>
    </source>
</evidence>
<dbReference type="EMBL" id="VIVQ01000001">
    <property type="protein sequence ID" value="TWE12264.1"/>
    <property type="molecule type" value="Genomic_DNA"/>
</dbReference>